<evidence type="ECO:0000313" key="3">
    <source>
        <dbReference type="Proteomes" id="UP000661918"/>
    </source>
</evidence>
<feature type="chain" id="PRO_5046341363" evidence="1">
    <location>
        <begin position="19"/>
        <end position="308"/>
    </location>
</feature>
<evidence type="ECO:0000313" key="2">
    <source>
        <dbReference type="EMBL" id="GGM21535.1"/>
    </source>
</evidence>
<accession>A0ABQ2H0N8</accession>
<proteinExistence type="predicted"/>
<sequence length="308" mass="32652">MSRMLLILGLLLTGQARAAAPTSTLVEVTFVDAQVVTGAPELGSFPAQVDTVAQTAGGRCAKSEFVVWDTIPGRETRFREVLGSLGYTYTALNTSDAPGQHVVAFQARNTAGALAGIWADVDGTTLLGWCRVQLAPAASASKVPATQTSAAPTNFQPGQRVLVKSFSVTNEATVRAVQGGGYLVHYEDTNVPDGVVAASDVLPFNPGPTQGGPPPGTYQCWLPIYEHTYMGTFSLAQGTYAYQTGTKGNGRYRYDERSRVVTFQGGPLDGRTAEYTNTAQNGPVIQVIFPRGRRVGDVQNCLLRSAGN</sequence>
<evidence type="ECO:0000256" key="1">
    <source>
        <dbReference type="SAM" id="SignalP"/>
    </source>
</evidence>
<organism evidence="2 3">
    <name type="scientific">Deinococcus aerophilus</name>
    <dbReference type="NCBI Taxonomy" id="522488"/>
    <lineage>
        <taxon>Bacteria</taxon>
        <taxon>Thermotogati</taxon>
        <taxon>Deinococcota</taxon>
        <taxon>Deinococci</taxon>
        <taxon>Deinococcales</taxon>
        <taxon>Deinococcaceae</taxon>
        <taxon>Deinococcus</taxon>
    </lineage>
</organism>
<keyword evidence="1" id="KW-0732">Signal</keyword>
<comment type="caution">
    <text evidence="2">The sequence shown here is derived from an EMBL/GenBank/DDBJ whole genome shotgun (WGS) entry which is preliminary data.</text>
</comment>
<name>A0ABQ2H0N8_9DEIO</name>
<feature type="signal peptide" evidence="1">
    <location>
        <begin position="1"/>
        <end position="18"/>
    </location>
</feature>
<keyword evidence="3" id="KW-1185">Reference proteome</keyword>
<protein>
    <submittedName>
        <fullName evidence="2">Uncharacterized protein</fullName>
    </submittedName>
</protein>
<dbReference type="RefSeq" id="WP_188905331.1">
    <property type="nucleotide sequence ID" value="NZ_BMOM01000049.1"/>
</dbReference>
<gene>
    <name evidence="2" type="ORF">GCM10010841_31760</name>
</gene>
<dbReference type="EMBL" id="BMOM01000049">
    <property type="protein sequence ID" value="GGM21535.1"/>
    <property type="molecule type" value="Genomic_DNA"/>
</dbReference>
<reference evidence="3" key="1">
    <citation type="journal article" date="2019" name="Int. J. Syst. Evol. Microbiol.">
        <title>The Global Catalogue of Microorganisms (GCM) 10K type strain sequencing project: providing services to taxonomists for standard genome sequencing and annotation.</title>
        <authorList>
            <consortium name="The Broad Institute Genomics Platform"/>
            <consortium name="The Broad Institute Genome Sequencing Center for Infectious Disease"/>
            <person name="Wu L."/>
            <person name="Ma J."/>
        </authorList>
    </citation>
    <scope>NUCLEOTIDE SEQUENCE [LARGE SCALE GENOMIC DNA]</scope>
    <source>
        <strain evidence="3">JCM 15443</strain>
    </source>
</reference>
<dbReference type="Proteomes" id="UP000661918">
    <property type="component" value="Unassembled WGS sequence"/>
</dbReference>